<feature type="non-terminal residue" evidence="2">
    <location>
        <position position="66"/>
    </location>
</feature>
<sequence>HYPHPLRFGNGGRRRAHAKGSPACDLAAPCSAPRHLRYHVSGAASSCCGVSSAAALSHALGAAAPA</sequence>
<evidence type="ECO:0000313" key="3">
    <source>
        <dbReference type="Proteomes" id="UP000649617"/>
    </source>
</evidence>
<proteinExistence type="predicted"/>
<comment type="caution">
    <text evidence="2">The sequence shown here is derived from an EMBL/GenBank/DDBJ whole genome shotgun (WGS) entry which is preliminary data.</text>
</comment>
<protein>
    <submittedName>
        <fullName evidence="2">Uncharacterized protein</fullName>
    </submittedName>
</protein>
<accession>A0A812IUL4</accession>
<keyword evidence="3" id="KW-1185">Reference proteome</keyword>
<gene>
    <name evidence="2" type="ORF">SPIL2461_LOCUS1187</name>
</gene>
<evidence type="ECO:0000256" key="1">
    <source>
        <dbReference type="SAM" id="MobiDB-lite"/>
    </source>
</evidence>
<dbReference type="AlphaFoldDB" id="A0A812IUL4"/>
<organism evidence="2 3">
    <name type="scientific">Symbiodinium pilosum</name>
    <name type="common">Dinoflagellate</name>
    <dbReference type="NCBI Taxonomy" id="2952"/>
    <lineage>
        <taxon>Eukaryota</taxon>
        <taxon>Sar</taxon>
        <taxon>Alveolata</taxon>
        <taxon>Dinophyceae</taxon>
        <taxon>Suessiales</taxon>
        <taxon>Symbiodiniaceae</taxon>
        <taxon>Symbiodinium</taxon>
    </lineage>
</organism>
<dbReference type="Proteomes" id="UP000649617">
    <property type="component" value="Unassembled WGS sequence"/>
</dbReference>
<dbReference type="EMBL" id="CAJNIZ010001126">
    <property type="protein sequence ID" value="CAE7183361.1"/>
    <property type="molecule type" value="Genomic_DNA"/>
</dbReference>
<reference evidence="2" key="1">
    <citation type="submission" date="2021-02" db="EMBL/GenBank/DDBJ databases">
        <authorList>
            <person name="Dougan E. K."/>
            <person name="Rhodes N."/>
            <person name="Thang M."/>
            <person name="Chan C."/>
        </authorList>
    </citation>
    <scope>NUCLEOTIDE SEQUENCE</scope>
</reference>
<feature type="non-terminal residue" evidence="2">
    <location>
        <position position="1"/>
    </location>
</feature>
<evidence type="ECO:0000313" key="2">
    <source>
        <dbReference type="EMBL" id="CAE7183361.1"/>
    </source>
</evidence>
<feature type="region of interest" description="Disordered" evidence="1">
    <location>
        <begin position="1"/>
        <end position="21"/>
    </location>
</feature>
<name>A0A812IUL4_SYMPI</name>